<evidence type="ECO:0000313" key="2">
    <source>
        <dbReference type="EMBL" id="PZQ17796.1"/>
    </source>
</evidence>
<dbReference type="EMBL" id="QFPN01000002">
    <property type="protein sequence ID" value="PZQ17796.1"/>
    <property type="molecule type" value="Genomic_DNA"/>
</dbReference>
<dbReference type="AlphaFoldDB" id="A0A2W5KL31"/>
<dbReference type="InterPro" id="IPR016040">
    <property type="entry name" value="NAD(P)-bd_dom"/>
</dbReference>
<evidence type="ECO:0000313" key="3">
    <source>
        <dbReference type="Proteomes" id="UP000249577"/>
    </source>
</evidence>
<gene>
    <name evidence="2" type="ORF">DI565_03395</name>
</gene>
<name>A0A2W5KL31_ANCNO</name>
<protein>
    <submittedName>
        <fullName evidence="2">NmrA family transcriptional regulator</fullName>
    </submittedName>
</protein>
<dbReference type="Pfam" id="PF13460">
    <property type="entry name" value="NAD_binding_10"/>
    <property type="match status" value="1"/>
</dbReference>
<dbReference type="InterPro" id="IPR051604">
    <property type="entry name" value="Ergot_Alk_Oxidoreductase"/>
</dbReference>
<reference evidence="2 3" key="1">
    <citation type="submission" date="2017-08" db="EMBL/GenBank/DDBJ databases">
        <title>Infants hospitalized years apart are colonized by the same room-sourced microbial strains.</title>
        <authorList>
            <person name="Brooks B."/>
            <person name="Olm M.R."/>
            <person name="Firek B.A."/>
            <person name="Baker R."/>
            <person name="Thomas B.C."/>
            <person name="Morowitz M.J."/>
            <person name="Banfield J.F."/>
        </authorList>
    </citation>
    <scope>NUCLEOTIDE SEQUENCE [LARGE SCALE GENOMIC DNA]</scope>
    <source>
        <strain evidence="2">S2_005_003_R2_43</strain>
    </source>
</reference>
<feature type="domain" description="NAD(P)-binding" evidence="1">
    <location>
        <begin position="18"/>
        <end position="177"/>
    </location>
</feature>
<proteinExistence type="predicted"/>
<accession>A0A2W5KL31</accession>
<comment type="caution">
    <text evidence="2">The sequence shown here is derived from an EMBL/GenBank/DDBJ whole genome shotgun (WGS) entry which is preliminary data.</text>
</comment>
<dbReference type="PANTHER" id="PTHR43162:SF1">
    <property type="entry name" value="PRESTALK A DIFFERENTIATION PROTEIN A"/>
    <property type="match status" value="1"/>
</dbReference>
<evidence type="ECO:0000259" key="1">
    <source>
        <dbReference type="Pfam" id="PF13460"/>
    </source>
</evidence>
<dbReference type="PANTHER" id="PTHR43162">
    <property type="match status" value="1"/>
</dbReference>
<dbReference type="Gene3D" id="3.90.25.10">
    <property type="entry name" value="UDP-galactose 4-epimerase, domain 1"/>
    <property type="match status" value="1"/>
</dbReference>
<dbReference type="Proteomes" id="UP000249577">
    <property type="component" value="Unassembled WGS sequence"/>
</dbReference>
<dbReference type="InterPro" id="IPR036291">
    <property type="entry name" value="NAD(P)-bd_dom_sf"/>
</dbReference>
<sequence>MSGHEIEARREKPTLVVGATGKTGRRVAERLAKAGLCVREGSRRAERPFDWEDEATWGRALEGVGAAYVTYYPDLAAPGAVEKIGAFAAAALAQGVRRIVLLSGRGEPEAEAAEQALMASGADWTILRCAWFMQNFSESFMAEGVAAGELALPAGDVPEPFVDCDDIADAAFAALTQEGHVGALYELTGPRALTFREAAEEIAVARGAAVAYVRVPLEDYAAEMRAHDAPAEMVDLVVYLFGTVLDGRNARVTGGAERALGRRPADFRDYAARVAAAGGWG</sequence>
<dbReference type="SUPFAM" id="SSF51735">
    <property type="entry name" value="NAD(P)-binding Rossmann-fold domains"/>
    <property type="match status" value="1"/>
</dbReference>
<organism evidence="2 3">
    <name type="scientific">Ancylobacter novellus</name>
    <name type="common">Thiobacillus novellus</name>
    <dbReference type="NCBI Taxonomy" id="921"/>
    <lineage>
        <taxon>Bacteria</taxon>
        <taxon>Pseudomonadati</taxon>
        <taxon>Pseudomonadota</taxon>
        <taxon>Alphaproteobacteria</taxon>
        <taxon>Hyphomicrobiales</taxon>
        <taxon>Xanthobacteraceae</taxon>
        <taxon>Ancylobacter</taxon>
    </lineage>
</organism>
<dbReference type="Gene3D" id="3.40.50.720">
    <property type="entry name" value="NAD(P)-binding Rossmann-like Domain"/>
    <property type="match status" value="1"/>
</dbReference>